<protein>
    <recommendedName>
        <fullName evidence="5">Porin</fullName>
    </recommendedName>
</protein>
<accession>A0A0B6WSN5</accession>
<feature type="signal peptide" evidence="2">
    <location>
        <begin position="1"/>
        <end position="40"/>
    </location>
</feature>
<evidence type="ECO:0000313" key="3">
    <source>
        <dbReference type="EMBL" id="CDM64021.1"/>
    </source>
</evidence>
<feature type="chain" id="PRO_5002110261" description="Porin" evidence="2">
    <location>
        <begin position="41"/>
        <end position="502"/>
    </location>
</feature>
<evidence type="ECO:0000256" key="1">
    <source>
        <dbReference type="SAM" id="Coils"/>
    </source>
</evidence>
<reference evidence="3 4" key="2">
    <citation type="submission" date="2015-01" db="EMBL/GenBank/DDBJ databases">
        <title>Complete genome sequence of Pyrinomonas methylaliphatogenes type strain K22T.</title>
        <authorList>
            <person name="Lee K.C.Y."/>
            <person name="Power J.F."/>
            <person name="Dunfield P.F."/>
            <person name="Morgan X.C."/>
            <person name="Huttenhower C."/>
            <person name="Stott M.B."/>
        </authorList>
    </citation>
    <scope>NUCLEOTIDE SEQUENCE [LARGE SCALE GENOMIC DNA]</scope>
    <source>
        <strain evidence="3 4">K22</strain>
    </source>
</reference>
<keyword evidence="1" id="KW-0175">Coiled coil</keyword>
<evidence type="ECO:0008006" key="5">
    <source>
        <dbReference type="Google" id="ProtNLM"/>
    </source>
</evidence>
<dbReference type="AlphaFoldDB" id="A0A0B6WSN5"/>
<evidence type="ECO:0000256" key="2">
    <source>
        <dbReference type="SAM" id="SignalP"/>
    </source>
</evidence>
<dbReference type="Proteomes" id="UP000031518">
    <property type="component" value="Unassembled WGS sequence"/>
</dbReference>
<reference evidence="3 4" key="1">
    <citation type="submission" date="2013-12" db="EMBL/GenBank/DDBJ databases">
        <authorList>
            <person name="Stott M."/>
        </authorList>
    </citation>
    <scope>NUCLEOTIDE SEQUENCE [LARGE SCALE GENOMIC DNA]</scope>
    <source>
        <strain evidence="3 4">K22</strain>
    </source>
</reference>
<feature type="coiled-coil region" evidence="1">
    <location>
        <begin position="51"/>
        <end position="78"/>
    </location>
</feature>
<organism evidence="3 4">
    <name type="scientific">Pyrinomonas methylaliphatogenes</name>
    <dbReference type="NCBI Taxonomy" id="454194"/>
    <lineage>
        <taxon>Bacteria</taxon>
        <taxon>Pseudomonadati</taxon>
        <taxon>Acidobacteriota</taxon>
        <taxon>Blastocatellia</taxon>
        <taxon>Blastocatellales</taxon>
        <taxon>Pyrinomonadaceae</taxon>
        <taxon>Pyrinomonas</taxon>
    </lineage>
</organism>
<evidence type="ECO:0000313" key="4">
    <source>
        <dbReference type="Proteomes" id="UP000031518"/>
    </source>
</evidence>
<dbReference type="RefSeq" id="WP_162199759.1">
    <property type="nucleotide sequence ID" value="NZ_CBXV010000001.1"/>
</dbReference>
<proteinExistence type="predicted"/>
<keyword evidence="2" id="KW-0732">Signal</keyword>
<keyword evidence="4" id="KW-1185">Reference proteome</keyword>
<gene>
    <name evidence="3" type="ORF">PYK22_00013</name>
</gene>
<name>A0A0B6WSN5_9BACT</name>
<sequence precursor="true">MFKISMATCFHSVPYLKSPVGEGLCALLLSLVFSAQLASAQTNGSSPSPTQEELQARIHRMEAQIESLCAELAELKRLVAPQTKSGAASSPCAASLGLAANAQAESKAAASHRASERTQGIELGPFHATPYGAIYFNLFGNSGASNNADVPLFAAPTGSGGIGASVRQTRLGLRLTGPEMLHARSSGTVEADFFGGFPAIGIGENFSLVRLRLAFARLDWKRTALIMGQDWMVFAPANPTSIAAAAVPQMAAAGNPWARLPQIRVEHRSFDGVLLWQAALLAPSTGDYPSGTSAPFTLQPSTGSASRLPFFQGRIALSGQNWLGSKRTGNIGISVHYGRARVAKERINSDGLALDWSTPLSRDLTLSGEAFIGEDLAGFQSGIFQGFNPDAIVRREGMPPSTRAKAIGTRGGWVQLGWTLPALSERATLYASFGLDDPRDRDLRSASPRDWRTRNVGGAINLIYKISPQLSWGIEFRRLETSYLISGKQRVNHLNAATIFSF</sequence>
<dbReference type="STRING" id="454194.PYK22_00013"/>
<dbReference type="EMBL" id="CBXV010000001">
    <property type="protein sequence ID" value="CDM64021.1"/>
    <property type="molecule type" value="Genomic_DNA"/>
</dbReference>